<comment type="caution">
    <text evidence="2">The sequence shown here is derived from an EMBL/GenBank/DDBJ whole genome shotgun (WGS) entry which is preliminary data.</text>
</comment>
<name>A0ABU1IY51_9BACL</name>
<evidence type="ECO:0000313" key="3">
    <source>
        <dbReference type="Proteomes" id="UP001185028"/>
    </source>
</evidence>
<dbReference type="EMBL" id="JAVDQH010000003">
    <property type="protein sequence ID" value="MDR6243158.1"/>
    <property type="molecule type" value="Genomic_DNA"/>
</dbReference>
<accession>A0ABU1IY51</accession>
<dbReference type="Pfam" id="PF04860">
    <property type="entry name" value="Phage_portal"/>
    <property type="match status" value="1"/>
</dbReference>
<organism evidence="2 3">
    <name type="scientific">Paenibacillus hunanensis</name>
    <dbReference type="NCBI Taxonomy" id="539262"/>
    <lineage>
        <taxon>Bacteria</taxon>
        <taxon>Bacillati</taxon>
        <taxon>Bacillota</taxon>
        <taxon>Bacilli</taxon>
        <taxon>Bacillales</taxon>
        <taxon>Paenibacillaceae</taxon>
        <taxon>Paenibacillus</taxon>
    </lineage>
</organism>
<proteinExistence type="predicted"/>
<sequence length="495" mass="56049">MEETQVQPAKKAKSAVILPTAGNGIGGTRSKPTLLSFATLRNMSKVPAIAAIINTRLNQVARFARRPRFEGDMGFRIGFKNPQQKMSKAAQQRAFQLEELFLRTGNWDNPQRTDNFDQFLRRIVRDSLTLDAMAWENVLTRRGDITDLFAVDAATIELLPIAPASEAFTPPDYQAMTSYNEPDPIAFIQRVEGRVAAEYSRKELAYSIRNPRTDIEFADFGMSELENLVEIVTGIINGVRYNTSYFSYNSLPQGVLEFVGKYEEEDFEAFERHWKALTSGAQGKWAVPLMGMEEGNGFKFTPFKSSNQDMQFNEFLEFLFNISCAVYQIDPNEVGFKSWTSSSGMSQSDNTKVKIDSSMDKGFMPLMHFLSNSFNQNILDIIAPEFAFYWTGLDDEEEERKAQRLKDDIEMGIVTVAEVRQQRGLPVPEDAAWMRAPANPVLIQAYMASVQPNNSDNEDPEEDDPQDIGKEEAEDDEETETIEKSLEIVVSWADY</sequence>
<evidence type="ECO:0000256" key="1">
    <source>
        <dbReference type="SAM" id="MobiDB-lite"/>
    </source>
</evidence>
<protein>
    <recommendedName>
        <fullName evidence="4">Phage portal protein</fullName>
    </recommendedName>
</protein>
<feature type="compositionally biased region" description="Acidic residues" evidence="1">
    <location>
        <begin position="456"/>
        <end position="480"/>
    </location>
</feature>
<dbReference type="RefSeq" id="WP_188775350.1">
    <property type="nucleotide sequence ID" value="NZ_BMMB01000004.1"/>
</dbReference>
<dbReference type="Proteomes" id="UP001185028">
    <property type="component" value="Unassembled WGS sequence"/>
</dbReference>
<dbReference type="InterPro" id="IPR006944">
    <property type="entry name" value="Phage/GTA_portal"/>
</dbReference>
<reference evidence="2 3" key="1">
    <citation type="submission" date="2023-07" db="EMBL/GenBank/DDBJ databases">
        <title>Genomic Encyclopedia of Type Strains, Phase IV (KMG-IV): sequencing the most valuable type-strain genomes for metagenomic binning, comparative biology and taxonomic classification.</title>
        <authorList>
            <person name="Goeker M."/>
        </authorList>
    </citation>
    <scope>NUCLEOTIDE SEQUENCE [LARGE SCALE GENOMIC DNA]</scope>
    <source>
        <strain evidence="2 3">DSM 22170</strain>
    </source>
</reference>
<evidence type="ECO:0008006" key="4">
    <source>
        <dbReference type="Google" id="ProtNLM"/>
    </source>
</evidence>
<feature type="region of interest" description="Disordered" evidence="1">
    <location>
        <begin position="451"/>
        <end position="484"/>
    </location>
</feature>
<gene>
    <name evidence="2" type="ORF">JOC58_001043</name>
</gene>
<evidence type="ECO:0000313" key="2">
    <source>
        <dbReference type="EMBL" id="MDR6243158.1"/>
    </source>
</evidence>
<keyword evidence="3" id="KW-1185">Reference proteome</keyword>